<keyword evidence="3" id="KW-0804">Transcription</keyword>
<evidence type="ECO:0000313" key="7">
    <source>
        <dbReference type="Proteomes" id="UP000573729"/>
    </source>
</evidence>
<dbReference type="SUPFAM" id="SSF46689">
    <property type="entry name" value="Homeodomain-like"/>
    <property type="match status" value="1"/>
</dbReference>
<keyword evidence="7" id="KW-1185">Reference proteome</keyword>
<dbReference type="InterPro" id="IPR050109">
    <property type="entry name" value="HTH-type_TetR-like_transc_reg"/>
</dbReference>
<evidence type="ECO:0000313" key="6">
    <source>
        <dbReference type="EMBL" id="MBB4667667.1"/>
    </source>
</evidence>
<dbReference type="InterPro" id="IPR001647">
    <property type="entry name" value="HTH_TetR"/>
</dbReference>
<feature type="DNA-binding region" description="H-T-H motif" evidence="4">
    <location>
        <begin position="83"/>
        <end position="102"/>
    </location>
</feature>
<keyword evidence="2 4" id="KW-0238">DNA-binding</keyword>
<dbReference type="PROSITE" id="PS50977">
    <property type="entry name" value="HTH_TETR_2"/>
    <property type="match status" value="1"/>
</dbReference>
<feature type="domain" description="HTH tetR-type" evidence="5">
    <location>
        <begin position="60"/>
        <end position="120"/>
    </location>
</feature>
<evidence type="ECO:0000256" key="1">
    <source>
        <dbReference type="ARBA" id="ARBA00023015"/>
    </source>
</evidence>
<dbReference type="InterPro" id="IPR009057">
    <property type="entry name" value="Homeodomain-like_sf"/>
</dbReference>
<proteinExistence type="predicted"/>
<dbReference type="PANTHER" id="PTHR30055">
    <property type="entry name" value="HTH-TYPE TRANSCRIPTIONAL REGULATOR RUTR"/>
    <property type="match status" value="1"/>
</dbReference>
<name>A0A7W7BRS6_9MICO</name>
<dbReference type="GO" id="GO:0000976">
    <property type="term" value="F:transcription cis-regulatory region binding"/>
    <property type="evidence" value="ECO:0007669"/>
    <property type="project" value="TreeGrafter"/>
</dbReference>
<dbReference type="EMBL" id="JACHMD010000001">
    <property type="protein sequence ID" value="MBB4667667.1"/>
    <property type="molecule type" value="Genomic_DNA"/>
</dbReference>
<comment type="caution">
    <text evidence="6">The sequence shown here is derived from an EMBL/GenBank/DDBJ whole genome shotgun (WGS) entry which is preliminary data.</text>
</comment>
<dbReference type="Proteomes" id="UP000573729">
    <property type="component" value="Unassembled WGS sequence"/>
</dbReference>
<dbReference type="PANTHER" id="PTHR30055:SF234">
    <property type="entry name" value="HTH-TYPE TRANSCRIPTIONAL REGULATOR BETI"/>
    <property type="match status" value="1"/>
</dbReference>
<protein>
    <submittedName>
        <fullName evidence="6">AcrR family transcriptional regulator</fullName>
    </submittedName>
</protein>
<dbReference type="RefSeq" id="WP_246367091.1">
    <property type="nucleotide sequence ID" value="NZ_JACHMD010000001.1"/>
</dbReference>
<evidence type="ECO:0000256" key="4">
    <source>
        <dbReference type="PROSITE-ProRule" id="PRU00335"/>
    </source>
</evidence>
<evidence type="ECO:0000256" key="2">
    <source>
        <dbReference type="ARBA" id="ARBA00023125"/>
    </source>
</evidence>
<reference evidence="6 7" key="1">
    <citation type="submission" date="2020-08" db="EMBL/GenBank/DDBJ databases">
        <title>Sequencing the genomes of 1000 actinobacteria strains.</title>
        <authorList>
            <person name="Klenk H.-P."/>
        </authorList>
    </citation>
    <scope>NUCLEOTIDE SEQUENCE [LARGE SCALE GENOMIC DNA]</scope>
    <source>
        <strain evidence="6 7">DSM 24947</strain>
    </source>
</reference>
<dbReference type="GO" id="GO:0003700">
    <property type="term" value="F:DNA-binding transcription factor activity"/>
    <property type="evidence" value="ECO:0007669"/>
    <property type="project" value="TreeGrafter"/>
</dbReference>
<organism evidence="6 7">
    <name type="scientific">Microbacterium marinum</name>
    <dbReference type="NCBI Taxonomy" id="421115"/>
    <lineage>
        <taxon>Bacteria</taxon>
        <taxon>Bacillati</taxon>
        <taxon>Actinomycetota</taxon>
        <taxon>Actinomycetes</taxon>
        <taxon>Micrococcales</taxon>
        <taxon>Microbacteriaceae</taxon>
        <taxon>Microbacterium</taxon>
    </lineage>
</organism>
<accession>A0A7W7BRS6</accession>
<keyword evidence="1" id="KW-0805">Transcription regulation</keyword>
<gene>
    <name evidence="6" type="ORF">BKA24_002376</name>
</gene>
<dbReference type="Pfam" id="PF00440">
    <property type="entry name" value="TetR_N"/>
    <property type="match status" value="1"/>
</dbReference>
<evidence type="ECO:0000259" key="5">
    <source>
        <dbReference type="PROSITE" id="PS50977"/>
    </source>
</evidence>
<dbReference type="Gene3D" id="1.10.357.10">
    <property type="entry name" value="Tetracycline Repressor, domain 2"/>
    <property type="match status" value="1"/>
</dbReference>
<sequence length="266" mass="28601">MHSSVHVNDETSRRPSARGLLAVCKKLSTLIHVNGLCQPSELGRASGVGEMEPRREQNMRLKRERIFRVASDFLRARGFSAVTTQEVSAAAGVAAGTLFRYAATKSELLLMVYNEALRSSIADGAARAALMADPADAVFTRLRPLVAAAAREPENSAAYQRELLFGPHEAKFRAEGMALILALEASLSDTLRRAAPTLSDGEARVAGSALFAVTHLAIARMTASGIPEADAIDDLRRQVTHIVTGALQHTPAARSAAREEMKETEQ</sequence>
<evidence type="ECO:0000256" key="3">
    <source>
        <dbReference type="ARBA" id="ARBA00023163"/>
    </source>
</evidence>
<dbReference type="AlphaFoldDB" id="A0A7W7BRS6"/>